<evidence type="ECO:0000313" key="1">
    <source>
        <dbReference type="EMBL" id="TXK04101.1"/>
    </source>
</evidence>
<reference evidence="1 2" key="1">
    <citation type="submission" date="2019-08" db="EMBL/GenBank/DDBJ databases">
        <authorList>
            <person name="Dong K."/>
        </authorList>
    </citation>
    <scope>NUCLEOTIDE SEQUENCE [LARGE SCALE GENOMIC DNA]</scope>
    <source>
        <strain evidence="1 2">M4-8</strain>
    </source>
</reference>
<proteinExistence type="predicted"/>
<dbReference type="AlphaFoldDB" id="A0A5C8HP66"/>
<dbReference type="Proteomes" id="UP000321196">
    <property type="component" value="Unassembled WGS sequence"/>
</dbReference>
<gene>
    <name evidence="1" type="ORF">FVP60_10060</name>
</gene>
<dbReference type="EMBL" id="VRSW01000003">
    <property type="protein sequence ID" value="TXK04101.1"/>
    <property type="molecule type" value="Genomic_DNA"/>
</dbReference>
<dbReference type="OrthoDB" id="530515at2"/>
<name>A0A5C8HP66_9MICO</name>
<accession>A0A5C8HP66</accession>
<protein>
    <submittedName>
        <fullName evidence="1">Uncharacterized protein</fullName>
    </submittedName>
</protein>
<organism evidence="1 2">
    <name type="scientific">Microbacterium mitrae</name>
    <dbReference type="NCBI Taxonomy" id="664640"/>
    <lineage>
        <taxon>Bacteria</taxon>
        <taxon>Bacillati</taxon>
        <taxon>Actinomycetota</taxon>
        <taxon>Actinomycetes</taxon>
        <taxon>Micrococcales</taxon>
        <taxon>Microbacteriaceae</taxon>
        <taxon>Microbacterium</taxon>
    </lineage>
</organism>
<sequence length="146" mass="15948">MVTLLLDSANLEVGLSASERLVSLQKKNVRVRRSDITKVQLTDDLWTWLRGVRSPGTFVPGVLAAGTWRSVAGADFVMVRGRNKPGVVIDLTHDAPFQRLVLTTQHGLALVKALRLDGEVEFNDVVTLTSPIPTIKPQRTPKPATA</sequence>
<comment type="caution">
    <text evidence="1">The sequence shown here is derived from an EMBL/GenBank/DDBJ whole genome shotgun (WGS) entry which is preliminary data.</text>
</comment>
<keyword evidence="2" id="KW-1185">Reference proteome</keyword>
<dbReference type="RefSeq" id="WP_147826157.1">
    <property type="nucleotide sequence ID" value="NZ_BAAARG010000003.1"/>
</dbReference>
<evidence type="ECO:0000313" key="2">
    <source>
        <dbReference type="Proteomes" id="UP000321196"/>
    </source>
</evidence>